<evidence type="ECO:0000313" key="2">
    <source>
        <dbReference type="EMBL" id="KII64560.1"/>
    </source>
</evidence>
<proteinExistence type="predicted"/>
<evidence type="ECO:0000313" key="3">
    <source>
        <dbReference type="Proteomes" id="UP000031668"/>
    </source>
</evidence>
<feature type="transmembrane region" description="Helical" evidence="1">
    <location>
        <begin position="160"/>
        <end position="179"/>
    </location>
</feature>
<accession>A0A0C2MJP2</accession>
<name>A0A0C2MJP2_THEKT</name>
<sequence>MKVDPKASDLIIKFEKVSIYDLNPFLEIRCNLVDITDHIEISKCKISARFNEFNSQHDHSSKDEFKIDKITKYEIENLAKPVNIDQGGSKEMIFYITNMTIEPQSYTRICSLKQSTMVIKEIEFTCVNISLSVDTTYPILTSTLNNEVVLNAKISKTNKLWWSLIILIGPITIILAMYIS</sequence>
<dbReference type="Proteomes" id="UP000031668">
    <property type="component" value="Unassembled WGS sequence"/>
</dbReference>
<keyword evidence="1" id="KW-1133">Transmembrane helix</keyword>
<protein>
    <submittedName>
        <fullName evidence="2">Uncharacterized protein</fullName>
    </submittedName>
</protein>
<evidence type="ECO:0000256" key="1">
    <source>
        <dbReference type="SAM" id="Phobius"/>
    </source>
</evidence>
<comment type="caution">
    <text evidence="2">The sequence shown here is derived from an EMBL/GenBank/DDBJ whole genome shotgun (WGS) entry which is preliminary data.</text>
</comment>
<keyword evidence="3" id="KW-1185">Reference proteome</keyword>
<keyword evidence="1" id="KW-0812">Transmembrane</keyword>
<dbReference type="EMBL" id="JWZT01004210">
    <property type="protein sequence ID" value="KII64560.1"/>
    <property type="molecule type" value="Genomic_DNA"/>
</dbReference>
<reference evidence="2 3" key="1">
    <citation type="journal article" date="2014" name="Genome Biol. Evol.">
        <title>The genome of the myxosporean Thelohanellus kitauei shows adaptations to nutrient acquisition within its fish host.</title>
        <authorList>
            <person name="Yang Y."/>
            <person name="Xiong J."/>
            <person name="Zhou Z."/>
            <person name="Huo F."/>
            <person name="Miao W."/>
            <person name="Ran C."/>
            <person name="Liu Y."/>
            <person name="Zhang J."/>
            <person name="Feng J."/>
            <person name="Wang M."/>
            <person name="Wang M."/>
            <person name="Wang L."/>
            <person name="Yao B."/>
        </authorList>
    </citation>
    <scope>NUCLEOTIDE SEQUENCE [LARGE SCALE GENOMIC DNA]</scope>
    <source>
        <strain evidence="2">Wuqing</strain>
    </source>
</reference>
<gene>
    <name evidence="2" type="ORF">RF11_03097</name>
</gene>
<dbReference type="AlphaFoldDB" id="A0A0C2MJP2"/>
<keyword evidence="1" id="KW-0472">Membrane</keyword>
<organism evidence="2 3">
    <name type="scientific">Thelohanellus kitauei</name>
    <name type="common">Myxosporean</name>
    <dbReference type="NCBI Taxonomy" id="669202"/>
    <lineage>
        <taxon>Eukaryota</taxon>
        <taxon>Metazoa</taxon>
        <taxon>Cnidaria</taxon>
        <taxon>Myxozoa</taxon>
        <taxon>Myxosporea</taxon>
        <taxon>Bivalvulida</taxon>
        <taxon>Platysporina</taxon>
        <taxon>Myxobolidae</taxon>
        <taxon>Thelohanellus</taxon>
    </lineage>
</organism>